<dbReference type="NCBIfam" id="NF005932">
    <property type="entry name" value="PRK07956.1"/>
    <property type="match status" value="1"/>
</dbReference>
<feature type="active site" description="N6-AMP-lysine intermediate" evidence="13">
    <location>
        <position position="117"/>
    </location>
</feature>
<name>A0A1L7CFI4_9CORY</name>
<dbReference type="InterPro" id="IPR010994">
    <property type="entry name" value="RuvA_2-like"/>
</dbReference>
<feature type="binding site" evidence="13">
    <location>
        <position position="443"/>
    </location>
    <ligand>
        <name>Zn(2+)</name>
        <dbReference type="ChEBI" id="CHEBI:29105"/>
    </ligand>
</feature>
<dbReference type="InterPro" id="IPR018239">
    <property type="entry name" value="DNA_ligase_AS"/>
</dbReference>
<dbReference type="SUPFAM" id="SSF50249">
    <property type="entry name" value="Nucleic acid-binding proteins"/>
    <property type="match status" value="1"/>
</dbReference>
<dbReference type="InterPro" id="IPR013839">
    <property type="entry name" value="DNAligase_adenylation"/>
</dbReference>
<keyword evidence="9 13" id="KW-0520">NAD</keyword>
<dbReference type="Gene3D" id="2.40.50.140">
    <property type="entry name" value="Nucleic acid-binding proteins"/>
    <property type="match status" value="1"/>
</dbReference>
<evidence type="ECO:0000256" key="8">
    <source>
        <dbReference type="ARBA" id="ARBA00022842"/>
    </source>
</evidence>
<keyword evidence="4 13" id="KW-0235">DNA replication</keyword>
<evidence type="ECO:0000256" key="4">
    <source>
        <dbReference type="ARBA" id="ARBA00022705"/>
    </source>
</evidence>
<dbReference type="Pfam" id="PF00533">
    <property type="entry name" value="BRCT"/>
    <property type="match status" value="1"/>
</dbReference>
<evidence type="ECO:0000313" key="17">
    <source>
        <dbReference type="EMBL" id="APT84584.1"/>
    </source>
</evidence>
<evidence type="ECO:0000256" key="9">
    <source>
        <dbReference type="ARBA" id="ARBA00023027"/>
    </source>
</evidence>
<organism evidence="17 18">
    <name type="scientific">Corynebacterium aquilae DSM 44791</name>
    <dbReference type="NCBI Taxonomy" id="1431546"/>
    <lineage>
        <taxon>Bacteria</taxon>
        <taxon>Bacillati</taxon>
        <taxon>Actinomycetota</taxon>
        <taxon>Actinomycetes</taxon>
        <taxon>Mycobacteriales</taxon>
        <taxon>Corynebacteriaceae</taxon>
        <taxon>Corynebacterium</taxon>
    </lineage>
</organism>
<protein>
    <recommendedName>
        <fullName evidence="2 13">DNA ligase</fullName>
        <ecNumber evidence="1 13">6.5.1.2</ecNumber>
    </recommendedName>
    <alternativeName>
        <fullName evidence="13">Polydeoxyribonucleotide synthase [NAD(+)]</fullName>
    </alternativeName>
</protein>
<gene>
    <name evidence="13" type="primary">ligA</name>
    <name evidence="17" type="ORF">CAQU_05350</name>
</gene>
<dbReference type="FunFam" id="3.40.50.10190:FF:000054">
    <property type="entry name" value="DNA ligase"/>
    <property type="match status" value="1"/>
</dbReference>
<dbReference type="Gene3D" id="1.10.150.20">
    <property type="entry name" value="5' to 3' exonuclease, C-terminal subdomain"/>
    <property type="match status" value="2"/>
</dbReference>
<reference evidence="17 18" key="1">
    <citation type="submission" date="2014-08" db="EMBL/GenBank/DDBJ databases">
        <title>Complete genome sequence of Corynebacterium aquilae S-613T(T) (=DSM 44791(T)), isolated from the choana of a healthy golden eagle.</title>
        <authorList>
            <person name="Ruckert C."/>
            <person name="Albersmeier A."/>
            <person name="Winkler A."/>
            <person name="Kalinowski J."/>
        </authorList>
    </citation>
    <scope>NUCLEOTIDE SEQUENCE [LARGE SCALE GENOMIC DNA]</scope>
    <source>
        <strain evidence="17 18">S-613</strain>
    </source>
</reference>
<dbReference type="GO" id="GO:0046872">
    <property type="term" value="F:metal ion binding"/>
    <property type="evidence" value="ECO:0007669"/>
    <property type="project" value="UniProtKB-KW"/>
</dbReference>
<feature type="domain" description="BRCT" evidence="16">
    <location>
        <begin position="657"/>
        <end position="736"/>
    </location>
</feature>
<keyword evidence="7 13" id="KW-0862">Zinc</keyword>
<keyword evidence="13" id="KW-0464">Manganese</keyword>
<dbReference type="Gene3D" id="6.20.10.30">
    <property type="match status" value="1"/>
</dbReference>
<dbReference type="Pfam" id="PF03120">
    <property type="entry name" value="OB_DNA_ligase"/>
    <property type="match status" value="1"/>
</dbReference>
<feature type="binding site" evidence="13">
    <location>
        <position position="324"/>
    </location>
    <ligand>
        <name>NAD(+)</name>
        <dbReference type="ChEBI" id="CHEBI:57540"/>
    </ligand>
</feature>
<dbReference type="Gene3D" id="1.10.287.610">
    <property type="entry name" value="Helix hairpin bin"/>
    <property type="match status" value="1"/>
</dbReference>
<feature type="binding site" evidence="13">
    <location>
        <position position="421"/>
    </location>
    <ligand>
        <name>Zn(2+)</name>
        <dbReference type="ChEBI" id="CHEBI:29105"/>
    </ligand>
</feature>
<comment type="catalytic activity">
    <reaction evidence="11 13 14">
        <text>NAD(+) + (deoxyribonucleotide)n-3'-hydroxyl + 5'-phospho-(deoxyribonucleotide)m = (deoxyribonucleotide)n+m + AMP + beta-nicotinamide D-nucleotide.</text>
        <dbReference type="EC" id="6.5.1.2"/>
    </reaction>
</comment>
<dbReference type="Gene3D" id="3.40.50.10190">
    <property type="entry name" value="BRCT domain"/>
    <property type="match status" value="1"/>
</dbReference>
<evidence type="ECO:0000256" key="10">
    <source>
        <dbReference type="ARBA" id="ARBA00023204"/>
    </source>
</evidence>
<dbReference type="PANTHER" id="PTHR23389">
    <property type="entry name" value="CHROMOSOME TRANSMISSION FIDELITY FACTOR 18"/>
    <property type="match status" value="1"/>
</dbReference>
<keyword evidence="8 13" id="KW-0460">Magnesium</keyword>
<feature type="binding site" evidence="13">
    <location>
        <position position="177"/>
    </location>
    <ligand>
        <name>NAD(+)</name>
        <dbReference type="ChEBI" id="CHEBI:57540"/>
    </ligand>
</feature>
<evidence type="ECO:0000256" key="1">
    <source>
        <dbReference type="ARBA" id="ARBA00012722"/>
    </source>
</evidence>
<dbReference type="SMART" id="SM00532">
    <property type="entry name" value="LIGANc"/>
    <property type="match status" value="1"/>
</dbReference>
<dbReference type="NCBIfam" id="TIGR00575">
    <property type="entry name" value="dnlj"/>
    <property type="match status" value="1"/>
</dbReference>
<dbReference type="InterPro" id="IPR041663">
    <property type="entry name" value="DisA/LigA_HHH"/>
</dbReference>
<dbReference type="PANTHER" id="PTHR23389:SF9">
    <property type="entry name" value="DNA LIGASE"/>
    <property type="match status" value="1"/>
</dbReference>
<dbReference type="Pfam" id="PF12826">
    <property type="entry name" value="HHH_2"/>
    <property type="match status" value="1"/>
</dbReference>
<dbReference type="STRING" id="1431546.CAQU_05350"/>
<dbReference type="InterPro" id="IPR012340">
    <property type="entry name" value="NA-bd_OB-fold"/>
</dbReference>
<dbReference type="HAMAP" id="MF_01588">
    <property type="entry name" value="DNA_ligase_A"/>
    <property type="match status" value="1"/>
</dbReference>
<comment type="cofactor">
    <cofactor evidence="13">
        <name>Mg(2+)</name>
        <dbReference type="ChEBI" id="CHEBI:18420"/>
    </cofactor>
    <cofactor evidence="13">
        <name>Mn(2+)</name>
        <dbReference type="ChEBI" id="CHEBI:29035"/>
    </cofactor>
</comment>
<feature type="region of interest" description="Disordered" evidence="15">
    <location>
        <begin position="196"/>
        <end position="220"/>
    </location>
</feature>
<dbReference type="CDD" id="cd00114">
    <property type="entry name" value="LIGANc"/>
    <property type="match status" value="1"/>
</dbReference>
<evidence type="ECO:0000259" key="16">
    <source>
        <dbReference type="PROSITE" id="PS50172"/>
    </source>
</evidence>
<dbReference type="InterPro" id="IPR004149">
    <property type="entry name" value="Znf_DNAligase_C4"/>
</dbReference>
<dbReference type="SUPFAM" id="SSF47781">
    <property type="entry name" value="RuvA domain 2-like"/>
    <property type="match status" value="1"/>
</dbReference>
<dbReference type="GO" id="GO:0005829">
    <property type="term" value="C:cytosol"/>
    <property type="evidence" value="ECO:0007669"/>
    <property type="project" value="TreeGrafter"/>
</dbReference>
<proteinExistence type="inferred from homology"/>
<evidence type="ECO:0000256" key="15">
    <source>
        <dbReference type="SAM" id="MobiDB-lite"/>
    </source>
</evidence>
<dbReference type="Pfam" id="PF01653">
    <property type="entry name" value="DNA_ligase_aden"/>
    <property type="match status" value="1"/>
</dbReference>
<dbReference type="InterPro" id="IPR013840">
    <property type="entry name" value="DNAligase_N"/>
</dbReference>
<evidence type="ECO:0000256" key="5">
    <source>
        <dbReference type="ARBA" id="ARBA00022723"/>
    </source>
</evidence>
<evidence type="ECO:0000256" key="12">
    <source>
        <dbReference type="ARBA" id="ARBA00060881"/>
    </source>
</evidence>
<dbReference type="PIRSF" id="PIRSF001604">
    <property type="entry name" value="LigA"/>
    <property type="match status" value="1"/>
</dbReference>
<evidence type="ECO:0000256" key="3">
    <source>
        <dbReference type="ARBA" id="ARBA00022598"/>
    </source>
</evidence>
<dbReference type="EMBL" id="CP009245">
    <property type="protein sequence ID" value="APT84584.1"/>
    <property type="molecule type" value="Genomic_DNA"/>
</dbReference>
<dbReference type="InterPro" id="IPR004150">
    <property type="entry name" value="NAD_DNA_ligase_OB"/>
</dbReference>
<dbReference type="SUPFAM" id="SSF52113">
    <property type="entry name" value="BRCT domain"/>
    <property type="match status" value="1"/>
</dbReference>
<sequence length="745" mass="82318">MTPENPQPADNEVRRRWEQLAAEVSEHRERYYNSTPTIPDADFDALFQQLLRLEAEYPELAVPDSPTMRVGAAPTESSFENVEHLERMLSLDNVFDEAELRDWLARTPAEAYLTELKIDGLSLDIIYRNGRLERAATRGDGRVGEDVTVNALRIGGIPKSLDDSEVEVPAVLEIRGEVFIALEDFAAVNEDRIAQTRTSRNPQGRPFANPRNAAAGSLRQKDADAVERRKLQFIAHGVGYAEGFDPKTLHEAYEALAKWGLPVSPHTKRVTTADAVVKQMKHWAKHRHDPTHEMDGLVVKVDDRSAQRALGATSRAPRWAIAYKYPPEEVTTELKDIECGVGRTGRVTPFAILEPVFVAGSTVSMATLHNQYEVTRKGVLIGDHVVVRKAGDVIPEILGPVVERRTGQERAFEFPEKCPSCGTTLVQQKDDDKDWRCPNHKSCPEQLISRLTYLASRAVFDIEALGEDSIRLLVDRGIITNEAHIFALTEDDLLATAPTGPYPEQTRFEAGQLPPYRELDAVATSPFVKETKTSSSRRNRKNYAGQPREYELGANGTKLLKNLQALTDGSREVELWRVLVALSIRHVGPTAARALAARFHSLDALTQAPQAELAATDGVGDIIAESFLDWFTVDWHRTIVDTWRAAGLPMEDEVSDLPPQTLEGLTIVVTGSLDNFTRDGAKEAILSRGGKASGSVSKKTHFVVVGENAGSKETKARDLGLTILDENGFITLLEHGPSALTTEAE</sequence>
<dbReference type="PROSITE" id="PS50172">
    <property type="entry name" value="BRCT"/>
    <property type="match status" value="1"/>
</dbReference>
<dbReference type="FunFam" id="2.40.50.140:FF:000012">
    <property type="entry name" value="DNA ligase"/>
    <property type="match status" value="1"/>
</dbReference>
<accession>A0A1L7CFI4</accession>
<dbReference type="GO" id="GO:0003911">
    <property type="term" value="F:DNA ligase (NAD+) activity"/>
    <property type="evidence" value="ECO:0007669"/>
    <property type="project" value="UniProtKB-UniRule"/>
</dbReference>
<feature type="binding site" evidence="13">
    <location>
        <position position="138"/>
    </location>
    <ligand>
        <name>NAD(+)</name>
        <dbReference type="ChEBI" id="CHEBI:57540"/>
    </ligand>
</feature>
<dbReference type="GO" id="GO:0006281">
    <property type="term" value="P:DNA repair"/>
    <property type="evidence" value="ECO:0007669"/>
    <property type="project" value="UniProtKB-KW"/>
</dbReference>
<keyword evidence="10 13" id="KW-0234">DNA repair</keyword>
<evidence type="ECO:0000256" key="14">
    <source>
        <dbReference type="RuleBase" id="RU000618"/>
    </source>
</evidence>
<dbReference type="KEGG" id="caqu:CAQU_05350"/>
<keyword evidence="3 13" id="KW-0436">Ligase</keyword>
<evidence type="ECO:0000256" key="11">
    <source>
        <dbReference type="ARBA" id="ARBA00034005"/>
    </source>
</evidence>
<dbReference type="SMART" id="SM00292">
    <property type="entry name" value="BRCT"/>
    <property type="match status" value="1"/>
</dbReference>
<feature type="binding site" evidence="13">
    <location>
        <position position="437"/>
    </location>
    <ligand>
        <name>Zn(2+)</name>
        <dbReference type="ChEBI" id="CHEBI:29105"/>
    </ligand>
</feature>
<dbReference type="InterPro" id="IPR036420">
    <property type="entry name" value="BRCT_dom_sf"/>
</dbReference>
<evidence type="ECO:0000256" key="6">
    <source>
        <dbReference type="ARBA" id="ARBA00022763"/>
    </source>
</evidence>
<dbReference type="PROSITE" id="PS01055">
    <property type="entry name" value="DNA_LIGASE_N1"/>
    <property type="match status" value="1"/>
</dbReference>
<feature type="binding site" evidence="13">
    <location>
        <position position="300"/>
    </location>
    <ligand>
        <name>NAD(+)</name>
        <dbReference type="ChEBI" id="CHEBI:57540"/>
    </ligand>
</feature>
<evidence type="ECO:0000256" key="7">
    <source>
        <dbReference type="ARBA" id="ARBA00022833"/>
    </source>
</evidence>
<feature type="binding site" evidence="13">
    <location>
        <position position="418"/>
    </location>
    <ligand>
        <name>Zn(2+)</name>
        <dbReference type="ChEBI" id="CHEBI:29105"/>
    </ligand>
</feature>
<dbReference type="GO" id="GO:0006260">
    <property type="term" value="P:DNA replication"/>
    <property type="evidence" value="ECO:0007669"/>
    <property type="project" value="UniProtKB-KW"/>
</dbReference>
<dbReference type="AlphaFoldDB" id="A0A1L7CFI4"/>
<dbReference type="Proteomes" id="UP000185478">
    <property type="component" value="Chromosome"/>
</dbReference>
<evidence type="ECO:0000256" key="13">
    <source>
        <dbReference type="HAMAP-Rule" id="MF_01588"/>
    </source>
</evidence>
<comment type="similarity">
    <text evidence="12 13">Belongs to the NAD-dependent DNA ligase family. LigA subfamily.</text>
</comment>
<dbReference type="Gene3D" id="3.30.470.30">
    <property type="entry name" value="DNA ligase/mRNA capping enzyme"/>
    <property type="match status" value="1"/>
</dbReference>
<dbReference type="Pfam" id="PF03119">
    <property type="entry name" value="DNA_ligase_ZBD"/>
    <property type="match status" value="1"/>
</dbReference>
<dbReference type="CDD" id="cd17748">
    <property type="entry name" value="BRCT_DNA_ligase_like"/>
    <property type="match status" value="1"/>
</dbReference>
<dbReference type="PROSITE" id="PS01056">
    <property type="entry name" value="DNA_LIGASE_N2"/>
    <property type="match status" value="1"/>
</dbReference>
<dbReference type="InterPro" id="IPR033136">
    <property type="entry name" value="DNA_ligase_CS"/>
</dbReference>
<evidence type="ECO:0000256" key="2">
    <source>
        <dbReference type="ARBA" id="ARBA00013308"/>
    </source>
</evidence>
<feature type="binding site" evidence="13">
    <location>
        <begin position="40"/>
        <end position="44"/>
    </location>
    <ligand>
        <name>NAD(+)</name>
        <dbReference type="ChEBI" id="CHEBI:57540"/>
    </ligand>
</feature>
<dbReference type="InterPro" id="IPR001357">
    <property type="entry name" value="BRCT_dom"/>
</dbReference>
<dbReference type="InterPro" id="IPR001679">
    <property type="entry name" value="DNA_ligase"/>
</dbReference>
<dbReference type="SUPFAM" id="SSF56091">
    <property type="entry name" value="DNA ligase/mRNA capping enzyme, catalytic domain"/>
    <property type="match status" value="1"/>
</dbReference>
<keyword evidence="18" id="KW-1185">Reference proteome</keyword>
<dbReference type="EC" id="6.5.1.2" evidence="1 13"/>
<keyword evidence="5 13" id="KW-0479">Metal-binding</keyword>
<comment type="function">
    <text evidence="13">DNA ligase that catalyzes the formation of phosphodiester linkages between 5'-phosphoryl and 3'-hydroxyl groups in double-stranded DNA using NAD as a coenzyme and as the energy source for the reaction. It is essential for DNA replication and repair of damaged DNA.</text>
</comment>
<evidence type="ECO:0000313" key="18">
    <source>
        <dbReference type="Proteomes" id="UP000185478"/>
    </source>
</evidence>
<keyword evidence="6 13" id="KW-0227">DNA damage</keyword>
<feature type="binding site" evidence="13">
    <location>
        <position position="115"/>
    </location>
    <ligand>
        <name>NAD(+)</name>
        <dbReference type="ChEBI" id="CHEBI:57540"/>
    </ligand>
</feature>
<feature type="binding site" evidence="13">
    <location>
        <begin position="90"/>
        <end position="91"/>
    </location>
    <ligand>
        <name>NAD(+)</name>
        <dbReference type="ChEBI" id="CHEBI:57540"/>
    </ligand>
</feature>